<evidence type="ECO:0000313" key="5">
    <source>
        <dbReference type="EMBL" id="EHY65481.1"/>
    </source>
</evidence>
<dbReference type="InterPro" id="IPR036436">
    <property type="entry name" value="Disintegrin_dom_sf"/>
</dbReference>
<sequence length="840" mass="94846">MWLVRFFFLVNTALCYFIDEKYRDASVDVEFMEDKMRNVYISFAIDGYIYSSVIRMEKIQRLGRNSFTTYNAVYTKKQENIEKSSLPSLKEVFDDVHGWFIRENATGMLSGVLVDNSKIIHIKPKQFLFPGSSPSELIAFAADTDYPEYICKPLEDSPEILAFDEPLEDNRNYFEKAAEYFKNKAIYGKSEVRPEKTIYTRIKNSLPDTLRQIVFWWDPVRTDESPDEEGYSSYDAFEHPETPEEIAMRKKRLAVQKEIEALRNKMRGTCGKCTASGALKEKGRDIFKLAEEETDTAMEEQESEEEQTEISEDISHEEVYVEETVDRFSSIHENKSVHLHLSETKYNQTKEQENSSYNGPVDSDESSSTLKNQSSFRVKTSAYADRDIYALIEDMSSLSIGSSEIPQEPTSKEILTQNSACVVVKDDLAVCSAEIGKEDFPDGKSTKTHMSSGVPQGKGIDSVLYTHQNKSDTKSPQKKKNAKTPSKLKGKKKNAQLIQEKKDRVVGNTFVTTRIPKSNKVLKKGEVVLMGIPYYSRTAEIESAIKPNIKYGFPVETKAIPVAVAIDSHYIEKLGSKREAVFSVLENMNIASRIYERSFNVLLYVSDIIIDQSAEWYTSSGSLVQKLDHFRRYRQRKKKKCMIYHIATASSKNTAQIGLAWRGTIGYTSTRNISASIYTENQFVTMAHEIGHNLGLFHDCDEDTCRASDRVNYPCNPCDGCDCRGKYIMNSKKVPNLLSFSPPTVREMSIILSNLDAEMPKAEDVTMPYPICGNGIVEMGEECDGGPFGDACCTPTASCAWEHFAQMQTAGAAKGASLQRPGLSAERPWMSARKSLFAMA</sequence>
<accession>H8ZCU1</accession>
<feature type="binding site" evidence="1">
    <location>
        <position position="698"/>
    </location>
    <ligand>
        <name>Zn(2+)</name>
        <dbReference type="ChEBI" id="CHEBI:29105"/>
        <note>catalytic</note>
    </ligand>
</feature>
<dbReference type="STRING" id="944018.H8ZCU1"/>
<evidence type="ECO:0000256" key="1">
    <source>
        <dbReference type="PROSITE-ProRule" id="PRU00276"/>
    </source>
</evidence>
<organism evidence="5">
    <name type="scientific">Nematocida ausubeli (strain ATCC PRA-371 / ERTm2)</name>
    <name type="common">Nematode killer fungus</name>
    <dbReference type="NCBI Taxonomy" id="1913371"/>
    <lineage>
        <taxon>Eukaryota</taxon>
        <taxon>Fungi</taxon>
        <taxon>Fungi incertae sedis</taxon>
        <taxon>Microsporidia</taxon>
        <taxon>Nematocida</taxon>
    </lineage>
</organism>
<dbReference type="PROSITE" id="PS50215">
    <property type="entry name" value="ADAM_MEPRO"/>
    <property type="match status" value="1"/>
</dbReference>
<dbReference type="Proteomes" id="UP000005622">
    <property type="component" value="Unassembled WGS sequence"/>
</dbReference>
<feature type="binding site" evidence="1">
    <location>
        <position position="688"/>
    </location>
    <ligand>
        <name>Zn(2+)</name>
        <dbReference type="ChEBI" id="CHEBI:29105"/>
        <note>catalytic</note>
    </ligand>
</feature>
<dbReference type="AlphaFoldDB" id="H8ZCU1"/>
<dbReference type="Gene3D" id="3.40.390.10">
    <property type="entry name" value="Collagenase (Catalytic Domain)"/>
    <property type="match status" value="1"/>
</dbReference>
<dbReference type="Gene3D" id="4.10.70.10">
    <property type="entry name" value="Disintegrin domain"/>
    <property type="match status" value="1"/>
</dbReference>
<dbReference type="Pfam" id="PF13688">
    <property type="entry name" value="Reprolysin_5"/>
    <property type="match status" value="1"/>
</dbReference>
<feature type="compositionally biased region" description="Basic residues" evidence="2">
    <location>
        <begin position="476"/>
        <end position="494"/>
    </location>
</feature>
<dbReference type="GO" id="GO:0004222">
    <property type="term" value="F:metalloendopeptidase activity"/>
    <property type="evidence" value="ECO:0007669"/>
    <property type="project" value="InterPro"/>
</dbReference>
<feature type="signal peptide" evidence="3">
    <location>
        <begin position="1"/>
        <end position="15"/>
    </location>
</feature>
<keyword evidence="1" id="KW-0479">Metal-binding</keyword>
<dbReference type="SUPFAM" id="SSF55486">
    <property type="entry name" value="Metalloproteases ('zincins'), catalytic domain"/>
    <property type="match status" value="1"/>
</dbReference>
<evidence type="ECO:0000256" key="3">
    <source>
        <dbReference type="SAM" id="SignalP"/>
    </source>
</evidence>
<comment type="caution">
    <text evidence="1">Lacks conserved residue(s) required for the propagation of feature annotation.</text>
</comment>
<protein>
    <recommendedName>
        <fullName evidence="4">Peptidase M12B domain-containing protein</fullName>
    </recommendedName>
</protein>
<keyword evidence="1" id="KW-0862">Zinc</keyword>
<proteinExistence type="predicted"/>
<dbReference type="InterPro" id="IPR001590">
    <property type="entry name" value="Peptidase_M12B"/>
</dbReference>
<feature type="region of interest" description="Disordered" evidence="2">
    <location>
        <begin position="439"/>
        <end position="495"/>
    </location>
</feature>
<evidence type="ECO:0000256" key="2">
    <source>
        <dbReference type="SAM" id="MobiDB-lite"/>
    </source>
</evidence>
<feature type="active site" evidence="1">
    <location>
        <position position="689"/>
    </location>
</feature>
<feature type="compositionally biased region" description="Acidic residues" evidence="2">
    <location>
        <begin position="294"/>
        <end position="312"/>
    </location>
</feature>
<feature type="binding site" evidence="1">
    <location>
        <position position="692"/>
    </location>
    <ligand>
        <name>Zn(2+)</name>
        <dbReference type="ChEBI" id="CHEBI:29105"/>
        <note>catalytic</note>
    </ligand>
</feature>
<name>H8ZCU1_NEMA1</name>
<feature type="domain" description="Peptidase M12B" evidence="4">
    <location>
        <begin position="558"/>
        <end position="754"/>
    </location>
</feature>
<evidence type="ECO:0000259" key="4">
    <source>
        <dbReference type="PROSITE" id="PS50215"/>
    </source>
</evidence>
<feature type="chain" id="PRO_5012113186" description="Peptidase M12B domain-containing protein" evidence="3">
    <location>
        <begin position="16"/>
        <end position="840"/>
    </location>
</feature>
<dbReference type="EMBL" id="JH604635">
    <property type="protein sequence ID" value="EHY65481.1"/>
    <property type="molecule type" value="Genomic_DNA"/>
</dbReference>
<dbReference type="GO" id="GO:0046872">
    <property type="term" value="F:metal ion binding"/>
    <property type="evidence" value="ECO:0007669"/>
    <property type="project" value="UniProtKB-KW"/>
</dbReference>
<dbReference type="PANTHER" id="PTHR11905:SF159">
    <property type="entry name" value="ADAM METALLOPROTEASE"/>
    <property type="match status" value="1"/>
</dbReference>
<dbReference type="GO" id="GO:0006508">
    <property type="term" value="P:proteolysis"/>
    <property type="evidence" value="ECO:0007669"/>
    <property type="project" value="InterPro"/>
</dbReference>
<feature type="region of interest" description="Disordered" evidence="2">
    <location>
        <begin position="294"/>
        <end position="314"/>
    </location>
</feature>
<reference evidence="5" key="1">
    <citation type="submission" date="2011-03" db="EMBL/GenBank/DDBJ databases">
        <title>The Genome Sequence of Nematocida sp1 strain ERTm2.</title>
        <authorList>
            <consortium name="The Broad Institute Genome Sequencing Platform"/>
            <consortium name="The Broad Institute Genome Sequencing Center for Infectious Disease"/>
            <person name="Cuomo C."/>
            <person name="Troemel E."/>
            <person name="Young S.K."/>
            <person name="Zeng Q."/>
            <person name="Gargeya S."/>
            <person name="Fitzgerald M."/>
            <person name="Haas B."/>
            <person name="Abouelleil A."/>
            <person name="Alvarado L."/>
            <person name="Arachchi H.M."/>
            <person name="Berlin A."/>
            <person name="Brown A."/>
            <person name="Chapman S.B."/>
            <person name="Chen Z."/>
            <person name="Dunbar C."/>
            <person name="Freedman E."/>
            <person name="Gearin G."/>
            <person name="Gellesch M."/>
            <person name="Goldberg J."/>
            <person name="Griggs A."/>
            <person name="Gujja S."/>
            <person name="Heilman E.R."/>
            <person name="Heiman D."/>
            <person name="Howarth C."/>
            <person name="Larson L."/>
            <person name="Lui A."/>
            <person name="MacDonald P.J.P."/>
            <person name="Mehta T."/>
            <person name="Montmayeur A."/>
            <person name="Murphy C."/>
            <person name="Neiman D."/>
            <person name="Pearson M."/>
            <person name="Priest M."/>
            <person name="Roberts A."/>
            <person name="Saif S."/>
            <person name="Shea T."/>
            <person name="Shenoy N."/>
            <person name="Sisk P."/>
            <person name="Stolte C."/>
            <person name="Sykes S."/>
            <person name="White J."/>
            <person name="Yandava C."/>
            <person name="Wortman J."/>
            <person name="Nusbaum C."/>
            <person name="Birren B."/>
        </authorList>
    </citation>
    <scope>NUCLEOTIDE SEQUENCE</scope>
    <source>
        <strain evidence="5">ERTm2</strain>
    </source>
</reference>
<gene>
    <name evidence="5" type="ORF">NERG_01088</name>
</gene>
<dbReference type="PANTHER" id="PTHR11905">
    <property type="entry name" value="ADAM A DISINTEGRIN AND METALLOPROTEASE DOMAIN"/>
    <property type="match status" value="1"/>
</dbReference>
<dbReference type="HOGENOM" id="CLU_338604_0_0_1"/>
<feature type="region of interest" description="Disordered" evidence="2">
    <location>
        <begin position="346"/>
        <end position="374"/>
    </location>
</feature>
<dbReference type="InterPro" id="IPR024079">
    <property type="entry name" value="MetalloPept_cat_dom_sf"/>
</dbReference>
<keyword evidence="3" id="KW-0732">Signal</keyword>